<keyword evidence="1" id="KW-1133">Transmembrane helix</keyword>
<name>A0A3B1C5X1_9ZZZZ</name>
<feature type="transmembrane region" description="Helical" evidence="1">
    <location>
        <begin position="20"/>
        <end position="39"/>
    </location>
</feature>
<dbReference type="PROSITE" id="PS51123">
    <property type="entry name" value="OMPA_2"/>
    <property type="match status" value="1"/>
</dbReference>
<evidence type="ECO:0000256" key="1">
    <source>
        <dbReference type="SAM" id="Phobius"/>
    </source>
</evidence>
<gene>
    <name evidence="3" type="ORF">MNBD_NITROSPINAE01-1523</name>
</gene>
<reference evidence="3" key="1">
    <citation type="submission" date="2018-06" db="EMBL/GenBank/DDBJ databases">
        <authorList>
            <person name="Zhirakovskaya E."/>
        </authorList>
    </citation>
    <scope>NUCLEOTIDE SEQUENCE</scope>
</reference>
<dbReference type="PANTHER" id="PTHR30329">
    <property type="entry name" value="STATOR ELEMENT OF FLAGELLAR MOTOR COMPLEX"/>
    <property type="match status" value="1"/>
</dbReference>
<keyword evidence="1" id="KW-0472">Membrane</keyword>
<dbReference type="InterPro" id="IPR036737">
    <property type="entry name" value="OmpA-like_sf"/>
</dbReference>
<dbReference type="InterPro" id="IPR006665">
    <property type="entry name" value="OmpA-like"/>
</dbReference>
<dbReference type="AlphaFoldDB" id="A0A3B1C5X1"/>
<sequence>MMFCKRHTSLKSERGDMQNLMNVTLMMIILAFFIVLNSLSVPSDPKRKAALGSLIGTLGALQGGISPMSLPKGAKGVVAKYSPVTDKQMTMSMMLDKFEQFVVAENMGKKTQSVISKGGLELTLQSDLLFDEGTVRLTPKGGELLAALADLVKRLPGRFSVESYTSEKIAWSKSFATPVDLTIARSGFVARKLIKSGKVNKKRVSIAGYGALFATLPEDTQARILANDHIRIVYRLGSLSS</sequence>
<evidence type="ECO:0000313" key="3">
    <source>
        <dbReference type="EMBL" id="VAX18270.1"/>
    </source>
</evidence>
<proteinExistence type="predicted"/>
<dbReference type="Gene3D" id="3.30.1330.60">
    <property type="entry name" value="OmpA-like domain"/>
    <property type="match status" value="1"/>
</dbReference>
<evidence type="ECO:0000259" key="2">
    <source>
        <dbReference type="PROSITE" id="PS51123"/>
    </source>
</evidence>
<protein>
    <recommendedName>
        <fullName evidence="2">OmpA-like domain-containing protein</fullName>
    </recommendedName>
</protein>
<organism evidence="3">
    <name type="scientific">hydrothermal vent metagenome</name>
    <dbReference type="NCBI Taxonomy" id="652676"/>
    <lineage>
        <taxon>unclassified sequences</taxon>
        <taxon>metagenomes</taxon>
        <taxon>ecological metagenomes</taxon>
    </lineage>
</organism>
<keyword evidence="1" id="KW-0812">Transmembrane</keyword>
<dbReference type="PANTHER" id="PTHR30329:SF21">
    <property type="entry name" value="LIPOPROTEIN YIAD-RELATED"/>
    <property type="match status" value="1"/>
</dbReference>
<accession>A0A3B1C5X1</accession>
<dbReference type="InterPro" id="IPR050330">
    <property type="entry name" value="Bact_OuterMem_StrucFunc"/>
</dbReference>
<dbReference type="EMBL" id="UOGC01000067">
    <property type="protein sequence ID" value="VAX18270.1"/>
    <property type="molecule type" value="Genomic_DNA"/>
</dbReference>
<dbReference type="SUPFAM" id="SSF103088">
    <property type="entry name" value="OmpA-like"/>
    <property type="match status" value="1"/>
</dbReference>
<feature type="domain" description="OmpA-like" evidence="2">
    <location>
        <begin position="117"/>
        <end position="238"/>
    </location>
</feature>
<dbReference type="Pfam" id="PF00691">
    <property type="entry name" value="OmpA"/>
    <property type="match status" value="1"/>
</dbReference>